<dbReference type="Gene3D" id="3.40.630.190">
    <property type="entry name" value="LCP protein"/>
    <property type="match status" value="1"/>
</dbReference>
<dbReference type="Pfam" id="PF03816">
    <property type="entry name" value="LytR_cpsA_psr"/>
    <property type="match status" value="1"/>
</dbReference>
<dbReference type="PANTHER" id="PTHR33392">
    <property type="entry name" value="POLYISOPRENYL-TEICHOIC ACID--PEPTIDOGLYCAN TEICHOIC ACID TRANSFERASE TAGU"/>
    <property type="match status" value="1"/>
</dbReference>
<evidence type="ECO:0000259" key="4">
    <source>
        <dbReference type="Pfam" id="PF03816"/>
    </source>
</evidence>
<comment type="caution">
    <text evidence="5">The sequence shown here is derived from an EMBL/GenBank/DDBJ whole genome shotgun (WGS) entry which is preliminary data.</text>
</comment>
<dbReference type="PANTHER" id="PTHR33392:SF6">
    <property type="entry name" value="POLYISOPRENYL-TEICHOIC ACID--PEPTIDOGLYCAN TEICHOIC ACID TRANSFERASE TAGU"/>
    <property type="match status" value="1"/>
</dbReference>
<protein>
    <submittedName>
        <fullName evidence="5">LCP family protein</fullName>
    </submittedName>
</protein>
<gene>
    <name evidence="5" type="ORF">H9868_07490</name>
</gene>
<evidence type="ECO:0000256" key="2">
    <source>
        <dbReference type="SAM" id="MobiDB-lite"/>
    </source>
</evidence>
<dbReference type="InterPro" id="IPR050922">
    <property type="entry name" value="LytR/CpsA/Psr_CW_biosynth"/>
</dbReference>
<reference evidence="5" key="2">
    <citation type="submission" date="2021-04" db="EMBL/GenBank/DDBJ databases">
        <authorList>
            <person name="Gilroy R."/>
        </authorList>
    </citation>
    <scope>NUCLEOTIDE SEQUENCE</scope>
    <source>
        <strain evidence="5">ChiGjej6B6-1540</strain>
    </source>
</reference>
<proteinExistence type="inferred from homology"/>
<sequence length="338" mass="37210">MAKRVMRRTRPSPLARLGRVLYRLLVALSAVIVVLYLAVTFISQPPSTADGNEAAGVLPSDSGAGVQQPDANGRVRKEKTWTFLLAASDQASGNADTIMVGMYDTINQKVGLVSIPRDTLIAKKPYKINSMYHGGPEPLMEAVSDLLGIPIDHYVTIDIGGFKALVDAVDGIDFEVPVDMSYDDPMQDLHIHFSAGMTHLDGQEAMEVCRFRHNNSWEEQVAYSDVERTQTQQAVLSAIAGKVLSNPHKLGEYIQIFYDYVETDLSLGNVLWFAEPAVGFELSTGLSTATLPGDGTVTYKGYTYCYELYPEETLEIINEMINPYTTPITLDMTNIIQS</sequence>
<dbReference type="InterPro" id="IPR004474">
    <property type="entry name" value="LytR_CpsA_psr"/>
</dbReference>
<feature type="domain" description="Cell envelope-related transcriptional attenuator" evidence="4">
    <location>
        <begin position="94"/>
        <end position="243"/>
    </location>
</feature>
<keyword evidence="3" id="KW-0472">Membrane</keyword>
<feature type="transmembrane region" description="Helical" evidence="3">
    <location>
        <begin position="20"/>
        <end position="39"/>
    </location>
</feature>
<dbReference type="EMBL" id="DXGA01000158">
    <property type="protein sequence ID" value="HIW94366.1"/>
    <property type="molecule type" value="Genomic_DNA"/>
</dbReference>
<evidence type="ECO:0000256" key="3">
    <source>
        <dbReference type="SAM" id="Phobius"/>
    </source>
</evidence>
<evidence type="ECO:0000313" key="5">
    <source>
        <dbReference type="EMBL" id="HIW94366.1"/>
    </source>
</evidence>
<feature type="region of interest" description="Disordered" evidence="2">
    <location>
        <begin position="52"/>
        <end position="71"/>
    </location>
</feature>
<evidence type="ECO:0000313" key="6">
    <source>
        <dbReference type="Proteomes" id="UP000824192"/>
    </source>
</evidence>
<dbReference type="Proteomes" id="UP000824192">
    <property type="component" value="Unassembled WGS sequence"/>
</dbReference>
<keyword evidence="3" id="KW-1133">Transmembrane helix</keyword>
<name>A0A9D1UPN1_9FIRM</name>
<accession>A0A9D1UPN1</accession>
<keyword evidence="3" id="KW-0812">Transmembrane</keyword>
<dbReference type="AlphaFoldDB" id="A0A9D1UPN1"/>
<evidence type="ECO:0000256" key="1">
    <source>
        <dbReference type="ARBA" id="ARBA00006068"/>
    </source>
</evidence>
<comment type="similarity">
    <text evidence="1">Belongs to the LytR/CpsA/Psr (LCP) family.</text>
</comment>
<reference evidence="5" key="1">
    <citation type="journal article" date="2021" name="PeerJ">
        <title>Extensive microbial diversity within the chicken gut microbiome revealed by metagenomics and culture.</title>
        <authorList>
            <person name="Gilroy R."/>
            <person name="Ravi A."/>
            <person name="Getino M."/>
            <person name="Pursley I."/>
            <person name="Horton D.L."/>
            <person name="Alikhan N.F."/>
            <person name="Baker D."/>
            <person name="Gharbi K."/>
            <person name="Hall N."/>
            <person name="Watson M."/>
            <person name="Adriaenssens E.M."/>
            <person name="Foster-Nyarko E."/>
            <person name="Jarju S."/>
            <person name="Secka A."/>
            <person name="Antonio M."/>
            <person name="Oren A."/>
            <person name="Chaudhuri R.R."/>
            <person name="La Ragione R."/>
            <person name="Hildebrand F."/>
            <person name="Pallen M.J."/>
        </authorList>
    </citation>
    <scope>NUCLEOTIDE SEQUENCE</scope>
    <source>
        <strain evidence="5">ChiGjej6B6-1540</strain>
    </source>
</reference>
<dbReference type="NCBIfam" id="TIGR00350">
    <property type="entry name" value="lytR_cpsA_psr"/>
    <property type="match status" value="1"/>
</dbReference>
<organism evidence="5 6">
    <name type="scientific">Candidatus Flavonifractor merdipullorum</name>
    <dbReference type="NCBI Taxonomy" id="2838590"/>
    <lineage>
        <taxon>Bacteria</taxon>
        <taxon>Bacillati</taxon>
        <taxon>Bacillota</taxon>
        <taxon>Clostridia</taxon>
        <taxon>Eubacteriales</taxon>
        <taxon>Oscillospiraceae</taxon>
        <taxon>Flavonifractor</taxon>
    </lineage>
</organism>